<reference evidence="3" key="1">
    <citation type="submission" date="2022-04" db="EMBL/GenBank/DDBJ databases">
        <title>Carnegiea gigantea Genome sequencing and assembly v2.</title>
        <authorList>
            <person name="Copetti D."/>
            <person name="Sanderson M.J."/>
            <person name="Burquez A."/>
            <person name="Wojciechowski M.F."/>
        </authorList>
    </citation>
    <scope>NUCLEOTIDE SEQUENCE</scope>
    <source>
        <strain evidence="3">SGP5-SGP5p</strain>
        <tissue evidence="3">Aerial part</tissue>
    </source>
</reference>
<feature type="transmembrane region" description="Helical" evidence="2">
    <location>
        <begin position="500"/>
        <end position="525"/>
    </location>
</feature>
<protein>
    <recommendedName>
        <fullName evidence="5">Protein CPR-5</fullName>
    </recommendedName>
</protein>
<organism evidence="3 4">
    <name type="scientific">Carnegiea gigantea</name>
    <dbReference type="NCBI Taxonomy" id="171969"/>
    <lineage>
        <taxon>Eukaryota</taxon>
        <taxon>Viridiplantae</taxon>
        <taxon>Streptophyta</taxon>
        <taxon>Embryophyta</taxon>
        <taxon>Tracheophyta</taxon>
        <taxon>Spermatophyta</taxon>
        <taxon>Magnoliopsida</taxon>
        <taxon>eudicotyledons</taxon>
        <taxon>Gunneridae</taxon>
        <taxon>Pentapetalae</taxon>
        <taxon>Caryophyllales</taxon>
        <taxon>Cactineae</taxon>
        <taxon>Cactaceae</taxon>
        <taxon>Cactoideae</taxon>
        <taxon>Echinocereeae</taxon>
        <taxon>Carnegiea</taxon>
    </lineage>
</organism>
<dbReference type="PANTHER" id="PTHR35322:SF2">
    <property type="entry name" value="PROTEIN CPR-5"/>
    <property type="match status" value="1"/>
</dbReference>
<evidence type="ECO:0000313" key="4">
    <source>
        <dbReference type="Proteomes" id="UP001153076"/>
    </source>
</evidence>
<proteinExistence type="predicted"/>
<sequence length="599" mass="66672">MGKHHSRSLQPPDHATAIGTCPVTTVTADDAAVNAPAKLPPPIPAENRSKPQINGSKLTKKNKKRCNDDAASSSSSEVFSCTTRNRDHSNSSIRGIRIASLRRNPRFSVRRAASDVEALAFPLGMSIAAVLAQVLERKDLTNEKASVDQLSTICTSAVRESLSNVFGDKFDAFASNFEKSFGSTLSTLRLVRNSSVDHGEDQVSQSNPDYCSPDTTFTASLDKGECSFRSSDLFEHCTESMKCDPRVEEHSVEEVEDGRPSVSMNRELSLRGHMRQETGSVVSNTRGYSANLSMLTTIEKSVAEQTRANDLKSLEIGLIMRKLKLKETQLALNSDSNFLERCKLYLGVSRTSFKAEKFKTQLEETRHSELLRVCADLLVAGLLIMLACLGYGVYAFSYDKIHQVTRSCSSVESKSWWIPKPMASFNSGLQSLNCQVQVYSRMLFGLLMILAIAYVLMQRAAISRDAMPITFIVLLLGVVCGIAGKFCVDTLGGDGNDWLMFWEVLCSLHFFANVFTSYVFYILNGPVQVCQGIKCYSVFPYRIRRCLFYLILLLVPICCGLLPFASPKTWWEEHFSKLIRNHQLGAYHENHDSGIDFHE</sequence>
<gene>
    <name evidence="3" type="ORF">Cgig2_033703</name>
</gene>
<evidence type="ECO:0000256" key="1">
    <source>
        <dbReference type="SAM" id="MobiDB-lite"/>
    </source>
</evidence>
<keyword evidence="2" id="KW-0812">Transmembrane</keyword>
<feature type="transmembrane region" description="Helical" evidence="2">
    <location>
        <begin position="373"/>
        <end position="394"/>
    </location>
</feature>
<feature type="transmembrane region" description="Helical" evidence="2">
    <location>
        <begin position="546"/>
        <end position="565"/>
    </location>
</feature>
<comment type="caution">
    <text evidence="3">The sequence shown here is derived from an EMBL/GenBank/DDBJ whole genome shotgun (WGS) entry which is preliminary data.</text>
</comment>
<dbReference type="OrthoDB" id="2017423at2759"/>
<feature type="transmembrane region" description="Helical" evidence="2">
    <location>
        <begin position="469"/>
        <end position="488"/>
    </location>
</feature>
<dbReference type="PANTHER" id="PTHR35322">
    <property type="entry name" value="PROTEIN CPR-5"/>
    <property type="match status" value="1"/>
</dbReference>
<dbReference type="GO" id="GO:0010150">
    <property type="term" value="P:leaf senescence"/>
    <property type="evidence" value="ECO:0007669"/>
    <property type="project" value="InterPro"/>
</dbReference>
<dbReference type="EMBL" id="JAKOGI010000274">
    <property type="protein sequence ID" value="KAJ8437970.1"/>
    <property type="molecule type" value="Genomic_DNA"/>
</dbReference>
<evidence type="ECO:0000256" key="2">
    <source>
        <dbReference type="SAM" id="Phobius"/>
    </source>
</evidence>
<keyword evidence="2" id="KW-1133">Transmembrane helix</keyword>
<keyword evidence="4" id="KW-1185">Reference proteome</keyword>
<accession>A0A9Q1QES6</accession>
<dbReference type="InterPro" id="IPR044708">
    <property type="entry name" value="CPR5"/>
</dbReference>
<feature type="compositionally biased region" description="Low complexity" evidence="1">
    <location>
        <begin position="23"/>
        <end position="33"/>
    </location>
</feature>
<keyword evidence="2" id="KW-0472">Membrane</keyword>
<evidence type="ECO:0008006" key="5">
    <source>
        <dbReference type="Google" id="ProtNLM"/>
    </source>
</evidence>
<evidence type="ECO:0000313" key="3">
    <source>
        <dbReference type="EMBL" id="KAJ8437970.1"/>
    </source>
</evidence>
<dbReference type="AlphaFoldDB" id="A0A9Q1QES6"/>
<name>A0A9Q1QES6_9CARY</name>
<dbReference type="GO" id="GO:0006952">
    <property type="term" value="P:defense response"/>
    <property type="evidence" value="ECO:0007669"/>
    <property type="project" value="InterPro"/>
</dbReference>
<feature type="transmembrane region" description="Helical" evidence="2">
    <location>
        <begin position="438"/>
        <end position="457"/>
    </location>
</feature>
<dbReference type="Proteomes" id="UP001153076">
    <property type="component" value="Unassembled WGS sequence"/>
</dbReference>
<dbReference type="GO" id="GO:0010090">
    <property type="term" value="P:trichome morphogenesis"/>
    <property type="evidence" value="ECO:0007669"/>
    <property type="project" value="InterPro"/>
</dbReference>
<feature type="region of interest" description="Disordered" evidence="1">
    <location>
        <begin position="1"/>
        <end position="84"/>
    </location>
</feature>